<dbReference type="SMART" id="SM00220">
    <property type="entry name" value="S_TKc"/>
    <property type="match status" value="1"/>
</dbReference>
<reference evidence="16" key="1">
    <citation type="journal article" date="2019" name="Plant J.">
        <title>Chlorella vulgaris genome assembly and annotation reveals the molecular basis for metabolic acclimation to high light conditions.</title>
        <authorList>
            <person name="Cecchin M."/>
            <person name="Marcolungo L."/>
            <person name="Rossato M."/>
            <person name="Girolomoni L."/>
            <person name="Cosentino E."/>
            <person name="Cuine S."/>
            <person name="Li-Beisson Y."/>
            <person name="Delledonne M."/>
            <person name="Ballottari M."/>
        </authorList>
    </citation>
    <scope>NUCLEOTIDE SEQUENCE</scope>
    <source>
        <strain evidence="16">211/11P</strain>
    </source>
</reference>
<evidence type="ECO:0000256" key="10">
    <source>
        <dbReference type="ARBA" id="ARBA00022840"/>
    </source>
</evidence>
<evidence type="ECO:0000256" key="3">
    <source>
        <dbReference type="ARBA" id="ARBA00008684"/>
    </source>
</evidence>
<feature type="transmembrane region" description="Helical" evidence="13">
    <location>
        <begin position="522"/>
        <end position="547"/>
    </location>
</feature>
<dbReference type="InterPro" id="IPR008271">
    <property type="entry name" value="Ser/Thr_kinase_AS"/>
</dbReference>
<keyword evidence="6" id="KW-0808">Transferase</keyword>
<keyword evidence="10 11" id="KW-0067">ATP-binding</keyword>
<dbReference type="CDD" id="cd13999">
    <property type="entry name" value="STKc_MAP3K-like"/>
    <property type="match status" value="1"/>
</dbReference>
<keyword evidence="4" id="KW-0723">Serine/threonine-protein kinase</keyword>
<dbReference type="Pfam" id="PF08263">
    <property type="entry name" value="LRRNT_2"/>
    <property type="match status" value="2"/>
</dbReference>
<dbReference type="PROSITE" id="PS00108">
    <property type="entry name" value="PROTEIN_KINASE_ST"/>
    <property type="match status" value="1"/>
</dbReference>
<gene>
    <name evidence="16" type="ORF">D9Q98_007315</name>
</gene>
<protein>
    <recommendedName>
        <fullName evidence="15">Protein kinase domain-containing protein</fullName>
    </recommendedName>
</protein>
<keyword evidence="13" id="KW-0472">Membrane</keyword>
<evidence type="ECO:0000256" key="12">
    <source>
        <dbReference type="SAM" id="MobiDB-lite"/>
    </source>
</evidence>
<dbReference type="Gene3D" id="1.10.510.10">
    <property type="entry name" value="Transferase(Phosphotransferase) domain 1"/>
    <property type="match status" value="1"/>
</dbReference>
<feature type="domain" description="Protein kinase" evidence="15">
    <location>
        <begin position="650"/>
        <end position="929"/>
    </location>
</feature>
<dbReference type="Gene3D" id="3.80.10.10">
    <property type="entry name" value="Ribonuclease Inhibitor"/>
    <property type="match status" value="2"/>
</dbReference>
<keyword evidence="7" id="KW-0677">Repeat</keyword>
<dbReference type="PANTHER" id="PTHR48007">
    <property type="entry name" value="LEUCINE-RICH REPEAT RECEPTOR-LIKE PROTEIN KINASE PXC1"/>
    <property type="match status" value="1"/>
</dbReference>
<dbReference type="PANTHER" id="PTHR48007:SF4">
    <property type="entry name" value="LEUCINE-RICH REPEAT RECEPTOR-LIKE PROTEIN KINASE PXC1"/>
    <property type="match status" value="1"/>
</dbReference>
<accession>A0A9D4YVR7</accession>
<comment type="caution">
    <text evidence="16">The sequence shown here is derived from an EMBL/GenBank/DDBJ whole genome shotgun (WGS) entry which is preliminary data.</text>
</comment>
<dbReference type="SMART" id="SM00369">
    <property type="entry name" value="LRR_TYP"/>
    <property type="match status" value="3"/>
</dbReference>
<feature type="region of interest" description="Disordered" evidence="12">
    <location>
        <begin position="570"/>
        <end position="598"/>
    </location>
</feature>
<dbReference type="SUPFAM" id="SSF56112">
    <property type="entry name" value="Protein kinase-like (PK-like)"/>
    <property type="match status" value="1"/>
</dbReference>
<reference evidence="16" key="2">
    <citation type="submission" date="2020-11" db="EMBL/GenBank/DDBJ databases">
        <authorList>
            <person name="Cecchin M."/>
            <person name="Marcolungo L."/>
            <person name="Rossato M."/>
            <person name="Girolomoni L."/>
            <person name="Cosentino E."/>
            <person name="Cuine S."/>
            <person name="Li-Beisson Y."/>
            <person name="Delledonne M."/>
            <person name="Ballottari M."/>
        </authorList>
    </citation>
    <scope>NUCLEOTIDE SEQUENCE</scope>
    <source>
        <strain evidence="16">211/11P</strain>
        <tissue evidence="16">Whole cell</tissue>
    </source>
</reference>
<dbReference type="PROSITE" id="PS00107">
    <property type="entry name" value="PROTEIN_KINASE_ATP"/>
    <property type="match status" value="1"/>
</dbReference>
<dbReference type="InterPro" id="IPR046959">
    <property type="entry name" value="PRK1-6/SRF4-like"/>
</dbReference>
<dbReference type="GO" id="GO:0005524">
    <property type="term" value="F:ATP binding"/>
    <property type="evidence" value="ECO:0007669"/>
    <property type="project" value="UniProtKB-UniRule"/>
</dbReference>
<keyword evidence="8 11" id="KW-0547">Nucleotide-binding</keyword>
<keyword evidence="9" id="KW-0418">Kinase</keyword>
<evidence type="ECO:0000256" key="2">
    <source>
        <dbReference type="ARBA" id="ARBA00004430"/>
    </source>
</evidence>
<dbReference type="GO" id="GO:0016020">
    <property type="term" value="C:membrane"/>
    <property type="evidence" value="ECO:0007669"/>
    <property type="project" value="UniProtKB-SubCell"/>
</dbReference>
<dbReference type="Pfam" id="PF00560">
    <property type="entry name" value="LRR_1"/>
    <property type="match status" value="2"/>
</dbReference>
<evidence type="ECO:0000256" key="11">
    <source>
        <dbReference type="PROSITE-ProRule" id="PRU10141"/>
    </source>
</evidence>
<dbReference type="EMBL" id="SIDB01000009">
    <property type="protein sequence ID" value="KAI3428490.1"/>
    <property type="molecule type" value="Genomic_DNA"/>
</dbReference>
<keyword evidence="13" id="KW-1133">Transmembrane helix</keyword>
<feature type="compositionally biased region" description="Low complexity" evidence="12">
    <location>
        <begin position="1018"/>
        <end position="1036"/>
    </location>
</feature>
<dbReference type="Pfam" id="PF07714">
    <property type="entry name" value="PK_Tyr_Ser-Thr"/>
    <property type="match status" value="1"/>
</dbReference>
<dbReference type="InterPro" id="IPR017441">
    <property type="entry name" value="Protein_kinase_ATP_BS"/>
</dbReference>
<keyword evidence="14" id="KW-0732">Signal</keyword>
<comment type="similarity">
    <text evidence="3">Belongs to the protein kinase superfamily. Ser/Thr protein kinase family.</text>
</comment>
<dbReference type="SUPFAM" id="SSF52047">
    <property type="entry name" value="RNI-like"/>
    <property type="match status" value="1"/>
</dbReference>
<dbReference type="Proteomes" id="UP001055712">
    <property type="component" value="Unassembled WGS sequence"/>
</dbReference>
<dbReference type="InterPro" id="IPR000719">
    <property type="entry name" value="Prot_kinase_dom"/>
</dbReference>
<evidence type="ECO:0000256" key="14">
    <source>
        <dbReference type="SAM" id="SignalP"/>
    </source>
</evidence>
<dbReference type="GO" id="GO:0005930">
    <property type="term" value="C:axoneme"/>
    <property type="evidence" value="ECO:0007669"/>
    <property type="project" value="UniProtKB-SubCell"/>
</dbReference>
<proteinExistence type="inferred from homology"/>
<name>A0A9D4YVR7_CHLVU</name>
<evidence type="ECO:0000256" key="5">
    <source>
        <dbReference type="ARBA" id="ARBA00022614"/>
    </source>
</evidence>
<dbReference type="InterPro" id="IPR032675">
    <property type="entry name" value="LRR_dom_sf"/>
</dbReference>
<evidence type="ECO:0000256" key="1">
    <source>
        <dbReference type="ARBA" id="ARBA00004370"/>
    </source>
</evidence>
<evidence type="ECO:0000256" key="4">
    <source>
        <dbReference type="ARBA" id="ARBA00022527"/>
    </source>
</evidence>
<dbReference type="AlphaFoldDB" id="A0A9D4YVR7"/>
<evidence type="ECO:0000256" key="13">
    <source>
        <dbReference type="SAM" id="Phobius"/>
    </source>
</evidence>
<evidence type="ECO:0000256" key="6">
    <source>
        <dbReference type="ARBA" id="ARBA00022679"/>
    </source>
</evidence>
<organism evidence="16 17">
    <name type="scientific">Chlorella vulgaris</name>
    <name type="common">Green alga</name>
    <dbReference type="NCBI Taxonomy" id="3077"/>
    <lineage>
        <taxon>Eukaryota</taxon>
        <taxon>Viridiplantae</taxon>
        <taxon>Chlorophyta</taxon>
        <taxon>core chlorophytes</taxon>
        <taxon>Trebouxiophyceae</taxon>
        <taxon>Chlorellales</taxon>
        <taxon>Chlorellaceae</taxon>
        <taxon>Chlorella clade</taxon>
        <taxon>Chlorella</taxon>
    </lineage>
</organism>
<keyword evidence="13" id="KW-0812">Transmembrane</keyword>
<dbReference type="PROSITE" id="PS50011">
    <property type="entry name" value="PROTEIN_KINASE_DOM"/>
    <property type="match status" value="1"/>
</dbReference>
<dbReference type="OrthoDB" id="339325at2759"/>
<evidence type="ECO:0000259" key="15">
    <source>
        <dbReference type="PROSITE" id="PS50011"/>
    </source>
</evidence>
<feature type="chain" id="PRO_5039719368" description="Protein kinase domain-containing protein" evidence="14">
    <location>
        <begin position="21"/>
        <end position="1047"/>
    </location>
</feature>
<feature type="binding site" evidence="11">
    <location>
        <position position="677"/>
    </location>
    <ligand>
        <name>ATP</name>
        <dbReference type="ChEBI" id="CHEBI:30616"/>
    </ligand>
</feature>
<comment type="subcellular location">
    <subcellularLocation>
        <location evidence="2">Cytoplasm</location>
        <location evidence="2">Cytoskeleton</location>
        <location evidence="2">Cilium axoneme</location>
    </subcellularLocation>
    <subcellularLocation>
        <location evidence="1">Membrane</location>
    </subcellularLocation>
</comment>
<dbReference type="InterPro" id="IPR003591">
    <property type="entry name" value="Leu-rich_rpt_typical-subtyp"/>
</dbReference>
<dbReference type="PRINTS" id="PR00019">
    <property type="entry name" value="LEURICHRPT"/>
</dbReference>
<dbReference type="InterPro" id="IPR013210">
    <property type="entry name" value="LRR_N_plant-typ"/>
</dbReference>
<feature type="region of interest" description="Disordered" evidence="12">
    <location>
        <begin position="1012"/>
        <end position="1047"/>
    </location>
</feature>
<sequence length="1047" mass="108775">MRLRGALLAALGLLAVNVAAQTAGEGELLLSLPAAIPSWDTALASTDCQAPAGADWATGTLPCGATGGTAAWRGVTCNQQGAVIGLNLSSCGLQGTLPPKLAQLQQLRTLDLSSNQLSGVVPQEWTAAGAFPALESLRLGVNQLSGGLDDFNMQAGGFIASKLFNVSGNGLNESDIPETWYSPTLVSMDISNNGVSGPMPAQWADPVNGQRSAFPSLKQLYIQGNNLSGIADPWGGGTTVFDPAFLCIGDPGNPLLEMAPPPLSDDAQVLQAFKAAIPNLDDALASSECSSLPGAAWEAGSMPCGSGATGAMGAMMPWRGVTCDAQGDITALSLPGCGLEGTLPAALAQLVQLKDLDLSGNALTGSIPQDWTVAGAFTALEKLQLADNQLSGGLDDFNMEAEGFIASLYFNVSKNNFNQSTIPAGWYSNTLALMDISYNDVSGPLPAEWGEPKAGHAQVYPSAFPALERLALEGNNLSGPGDPWPRGAANTFAPSFYCTAMPGNELLEMAEPPTSSTASSGLSAGAIAGIVVGSLAAVALVAALVVLAMRRRKAKAKAAEPVLGVVVTKGGTETGSSSDVEGGGGKHMHGSSGEGFAMGSAYEGKPPAGFGGLPAVVQTDSGRTFGTMLVDTDARRLPPTDWNTVLFSELEMDTCIGQGSFGAVWRAKYCSTSVAVKMLGQDKSPSASDTSYQRKITRQLEKEAGIMSKLRHTNICLYMGACLEPPCLLMEYCARKSVDSLLAQGLRDAKAAKQLSWPRLLSMASDAAKGMVYLHSRQPAVYHRDLKSANLLVTSQWQVKVADFNLSRALETTDFMSSLCIQNPRWLAPEVLEGGAGGLPADVWAFGTVLWELMTWKAPFGGANPYQIINTVQAASSGSGLAVPGPEELPAGTLGEYAAFVELMQCCWERDPSRRPTFETLASRLREILQAEMQRNGSSSSQLGSANRNSLNQPSPQLTATSPPLSLQPTVVSAVSSVDAGLQAALASNAGSHGTFEEATQATSRAFQEAMRDSAGSQPGEASQFAAAAAEATQEDVAARGGAAAMQ</sequence>
<evidence type="ECO:0000256" key="9">
    <source>
        <dbReference type="ARBA" id="ARBA00022777"/>
    </source>
</evidence>
<evidence type="ECO:0000256" key="7">
    <source>
        <dbReference type="ARBA" id="ARBA00022737"/>
    </source>
</evidence>
<evidence type="ECO:0000313" key="16">
    <source>
        <dbReference type="EMBL" id="KAI3428490.1"/>
    </source>
</evidence>
<keyword evidence="17" id="KW-1185">Reference proteome</keyword>
<feature type="signal peptide" evidence="14">
    <location>
        <begin position="1"/>
        <end position="20"/>
    </location>
</feature>
<dbReference type="InterPro" id="IPR011009">
    <property type="entry name" value="Kinase-like_dom_sf"/>
</dbReference>
<dbReference type="Gene3D" id="3.30.200.20">
    <property type="entry name" value="Phosphorylase Kinase, domain 1"/>
    <property type="match status" value="1"/>
</dbReference>
<dbReference type="InterPro" id="IPR001245">
    <property type="entry name" value="Ser-Thr/Tyr_kinase_cat_dom"/>
</dbReference>
<feature type="region of interest" description="Disordered" evidence="12">
    <location>
        <begin position="933"/>
        <end position="965"/>
    </location>
</feature>
<dbReference type="InterPro" id="IPR001611">
    <property type="entry name" value="Leu-rich_rpt"/>
</dbReference>
<evidence type="ECO:0000256" key="8">
    <source>
        <dbReference type="ARBA" id="ARBA00022741"/>
    </source>
</evidence>
<dbReference type="GO" id="GO:0004674">
    <property type="term" value="F:protein serine/threonine kinase activity"/>
    <property type="evidence" value="ECO:0007669"/>
    <property type="project" value="UniProtKB-KW"/>
</dbReference>
<keyword evidence="5" id="KW-0433">Leucine-rich repeat</keyword>
<evidence type="ECO:0000313" key="17">
    <source>
        <dbReference type="Proteomes" id="UP001055712"/>
    </source>
</evidence>